<dbReference type="PANTHER" id="PTHR42879">
    <property type="entry name" value="3-OXOACYL-(ACYL-CARRIER-PROTEIN) REDUCTASE"/>
    <property type="match status" value="1"/>
</dbReference>
<dbReference type="GeneID" id="301842221"/>
<dbReference type="CDD" id="cd05233">
    <property type="entry name" value="SDR_c"/>
    <property type="match status" value="1"/>
</dbReference>
<gene>
    <name evidence="4" type="ORF">EDD35_0751</name>
</gene>
<dbReference type="Pfam" id="PF13561">
    <property type="entry name" value="adh_short_C2"/>
    <property type="match status" value="1"/>
</dbReference>
<dbReference type="PRINTS" id="PR00081">
    <property type="entry name" value="GDHRDH"/>
</dbReference>
<dbReference type="Proteomes" id="UP000274843">
    <property type="component" value="Unassembled WGS sequence"/>
</dbReference>
<dbReference type="InterPro" id="IPR002347">
    <property type="entry name" value="SDR_fam"/>
</dbReference>
<evidence type="ECO:0000313" key="5">
    <source>
        <dbReference type="Proteomes" id="UP000274843"/>
    </source>
</evidence>
<dbReference type="InterPro" id="IPR057326">
    <property type="entry name" value="KR_dom"/>
</dbReference>
<keyword evidence="2" id="KW-0560">Oxidoreductase</keyword>
<dbReference type="PANTHER" id="PTHR42879:SF2">
    <property type="entry name" value="3-OXOACYL-[ACYL-CARRIER-PROTEIN] REDUCTASE FABG"/>
    <property type="match status" value="1"/>
</dbReference>
<dbReference type="SUPFAM" id="SSF51735">
    <property type="entry name" value="NAD(P)-binding Rossmann-fold domains"/>
    <property type="match status" value="1"/>
</dbReference>
<dbReference type="AlphaFoldDB" id="A0A3N2GPN5"/>
<dbReference type="InterPro" id="IPR020904">
    <property type="entry name" value="Sc_DH/Rdtase_CS"/>
</dbReference>
<dbReference type="SMART" id="SM00822">
    <property type="entry name" value="PKS_KR"/>
    <property type="match status" value="1"/>
</dbReference>
<dbReference type="NCBIfam" id="NF005559">
    <property type="entry name" value="PRK07231.1"/>
    <property type="match status" value="1"/>
</dbReference>
<name>A0A3N2GPN5_9PSEU</name>
<keyword evidence="5" id="KW-1185">Reference proteome</keyword>
<accession>A0A3N2GPN5</accession>
<dbReference type="FunFam" id="3.40.50.720:FF:000084">
    <property type="entry name" value="Short-chain dehydrogenase reductase"/>
    <property type="match status" value="1"/>
</dbReference>
<feature type="domain" description="Ketoreductase" evidence="3">
    <location>
        <begin position="4"/>
        <end position="188"/>
    </location>
</feature>
<dbReference type="InterPro" id="IPR050259">
    <property type="entry name" value="SDR"/>
</dbReference>
<dbReference type="GO" id="GO:0016491">
    <property type="term" value="F:oxidoreductase activity"/>
    <property type="evidence" value="ECO:0007669"/>
    <property type="project" value="UniProtKB-KW"/>
</dbReference>
<dbReference type="PROSITE" id="PS00061">
    <property type="entry name" value="ADH_SHORT"/>
    <property type="match status" value="1"/>
</dbReference>
<evidence type="ECO:0000313" key="4">
    <source>
        <dbReference type="EMBL" id="ROS38473.1"/>
    </source>
</evidence>
<dbReference type="RefSeq" id="WP_123682845.1">
    <property type="nucleotide sequence ID" value="NZ_RKHY01000001.1"/>
</dbReference>
<evidence type="ECO:0000259" key="3">
    <source>
        <dbReference type="SMART" id="SM00822"/>
    </source>
</evidence>
<sequence length="250" mass="26017">MSNRGVIVTGAAAGLGRAIAVRLGRDGYRVAVTDVDADGAKRVAAEIEEAGGQAESWRLDVADPAAVETTIAAIADRFGGLYGLVNNAGVGRATPFLEMRVEDWDQVHAVNARGVFLVSRHVAPLLVEAGGGAIVNISSIAGRDGFPLWAHYVASKHAVIGLTRAMARELGPQQVRVNAVCPGTIKTNIWSAEAQQVDDPDALMAEFAARMPLRRPQTAEDVAGATAFLLSPDANSITGQSLGVDGGLLT</sequence>
<dbReference type="NCBIfam" id="NF009466">
    <property type="entry name" value="PRK12826.1-2"/>
    <property type="match status" value="1"/>
</dbReference>
<organism evidence="4 5">
    <name type="scientific">Amycolatopsis thermoflava</name>
    <dbReference type="NCBI Taxonomy" id="84480"/>
    <lineage>
        <taxon>Bacteria</taxon>
        <taxon>Bacillati</taxon>
        <taxon>Actinomycetota</taxon>
        <taxon>Actinomycetes</taxon>
        <taxon>Pseudonocardiales</taxon>
        <taxon>Pseudonocardiaceae</taxon>
        <taxon>Amycolatopsis</taxon>
        <taxon>Amycolatopsis methanolica group</taxon>
    </lineage>
</organism>
<proteinExistence type="inferred from homology"/>
<evidence type="ECO:0000256" key="2">
    <source>
        <dbReference type="ARBA" id="ARBA00023002"/>
    </source>
</evidence>
<dbReference type="EMBL" id="RKHY01000001">
    <property type="protein sequence ID" value="ROS38473.1"/>
    <property type="molecule type" value="Genomic_DNA"/>
</dbReference>
<protein>
    <submittedName>
        <fullName evidence="4">3-oxoacyl-[acyl-carrier protein] reductase</fullName>
    </submittedName>
</protein>
<dbReference type="InterPro" id="IPR036291">
    <property type="entry name" value="NAD(P)-bd_dom_sf"/>
</dbReference>
<evidence type="ECO:0000256" key="1">
    <source>
        <dbReference type="ARBA" id="ARBA00006484"/>
    </source>
</evidence>
<dbReference type="PRINTS" id="PR00080">
    <property type="entry name" value="SDRFAMILY"/>
</dbReference>
<comment type="similarity">
    <text evidence="1">Belongs to the short-chain dehydrogenases/reductases (SDR) family.</text>
</comment>
<dbReference type="GO" id="GO:0032787">
    <property type="term" value="P:monocarboxylic acid metabolic process"/>
    <property type="evidence" value="ECO:0007669"/>
    <property type="project" value="UniProtKB-ARBA"/>
</dbReference>
<dbReference type="Gene3D" id="3.40.50.720">
    <property type="entry name" value="NAD(P)-binding Rossmann-like Domain"/>
    <property type="match status" value="1"/>
</dbReference>
<reference evidence="4 5" key="1">
    <citation type="submission" date="2018-11" db="EMBL/GenBank/DDBJ databases">
        <title>Sequencing the genomes of 1000 actinobacteria strains.</title>
        <authorList>
            <person name="Klenk H.-P."/>
        </authorList>
    </citation>
    <scope>NUCLEOTIDE SEQUENCE [LARGE SCALE GENOMIC DNA]</scope>
    <source>
        <strain evidence="4 5">DSM 44348</strain>
    </source>
</reference>
<comment type="caution">
    <text evidence="4">The sequence shown here is derived from an EMBL/GenBank/DDBJ whole genome shotgun (WGS) entry which is preliminary data.</text>
</comment>